<reference evidence="2 3" key="1">
    <citation type="journal article" date="2016" name="Mol. Biol. Evol.">
        <title>Comparative Genomics of Early-Diverging Mushroom-Forming Fungi Provides Insights into the Origins of Lignocellulose Decay Capabilities.</title>
        <authorList>
            <person name="Nagy L.G."/>
            <person name="Riley R."/>
            <person name="Tritt A."/>
            <person name="Adam C."/>
            <person name="Daum C."/>
            <person name="Floudas D."/>
            <person name="Sun H."/>
            <person name="Yadav J.S."/>
            <person name="Pangilinan J."/>
            <person name="Larsson K.H."/>
            <person name="Matsuura K."/>
            <person name="Barry K."/>
            <person name="Labutti K."/>
            <person name="Kuo R."/>
            <person name="Ohm R.A."/>
            <person name="Bhattacharya S.S."/>
            <person name="Shirouzu T."/>
            <person name="Yoshinaga Y."/>
            <person name="Martin F.M."/>
            <person name="Grigoriev I.V."/>
            <person name="Hibbett D.S."/>
        </authorList>
    </citation>
    <scope>NUCLEOTIDE SEQUENCE [LARGE SCALE GENOMIC DNA]</scope>
    <source>
        <strain evidence="2 3">L-15889</strain>
    </source>
</reference>
<name>A0A165NGQ8_9APHY</name>
<evidence type="ECO:0000313" key="3">
    <source>
        <dbReference type="Proteomes" id="UP000076727"/>
    </source>
</evidence>
<evidence type="ECO:0000313" key="2">
    <source>
        <dbReference type="EMBL" id="KZT66954.1"/>
    </source>
</evidence>
<dbReference type="AlphaFoldDB" id="A0A165NGQ8"/>
<sequence>MAALDSTLGCVFIGVVVSVSSKDRQSICNVQQPALCLPLMKGFSGLSLVDPGYGIYNTPHHISLDLRRIMAREHSKDTHLSWDLANLLCYVCKKAGFIVVADGYKGKQLLHSGHLETYALPHQSQVMQASHRLPIDGNVAHFVLFRNRIRHPYIPNVLHDVSSEVSGTAQPLIATIADVCITVTLSLLLQSKRKSTIFERTNNLINTLTVWAINRGVLTAALQASDAITYIDVKTSGYYSFIFHVAAGKAYVNSALATLNARDHIRNSGCADDGEELTLNTRAIHLETCGEV</sequence>
<organism evidence="2 3">
    <name type="scientific">Daedalea quercina L-15889</name>
    <dbReference type="NCBI Taxonomy" id="1314783"/>
    <lineage>
        <taxon>Eukaryota</taxon>
        <taxon>Fungi</taxon>
        <taxon>Dikarya</taxon>
        <taxon>Basidiomycota</taxon>
        <taxon>Agaricomycotina</taxon>
        <taxon>Agaricomycetes</taxon>
        <taxon>Polyporales</taxon>
        <taxon>Fomitopsis</taxon>
    </lineage>
</organism>
<protein>
    <recommendedName>
        <fullName evidence="1">DUF6534 domain-containing protein</fullName>
    </recommendedName>
</protein>
<dbReference type="InterPro" id="IPR045339">
    <property type="entry name" value="DUF6534"/>
</dbReference>
<dbReference type="OrthoDB" id="2755157at2759"/>
<feature type="domain" description="DUF6534" evidence="1">
    <location>
        <begin position="174"/>
        <end position="264"/>
    </location>
</feature>
<keyword evidence="3" id="KW-1185">Reference proteome</keyword>
<dbReference type="STRING" id="1314783.A0A165NGQ8"/>
<dbReference type="EMBL" id="KV429082">
    <property type="protein sequence ID" value="KZT66954.1"/>
    <property type="molecule type" value="Genomic_DNA"/>
</dbReference>
<dbReference type="Pfam" id="PF20152">
    <property type="entry name" value="DUF6534"/>
    <property type="match status" value="1"/>
</dbReference>
<gene>
    <name evidence="2" type="ORF">DAEQUDRAFT_739701</name>
</gene>
<proteinExistence type="predicted"/>
<accession>A0A165NGQ8</accession>
<evidence type="ECO:0000259" key="1">
    <source>
        <dbReference type="Pfam" id="PF20152"/>
    </source>
</evidence>
<dbReference type="Proteomes" id="UP000076727">
    <property type="component" value="Unassembled WGS sequence"/>
</dbReference>